<dbReference type="InterPro" id="IPR007829">
    <property type="entry name" value="TM2"/>
</dbReference>
<reference evidence="7" key="1">
    <citation type="submission" date="2022-04" db="EMBL/GenBank/DDBJ databases">
        <authorList>
            <person name="Criscuolo A."/>
        </authorList>
    </citation>
    <scope>NUCLEOTIDE SEQUENCE</scope>
    <source>
        <strain evidence="7">CIP111895</strain>
    </source>
</reference>
<name>A0ABM9EN73_9BACI</name>
<feature type="domain" description="TM2" evidence="6">
    <location>
        <begin position="27"/>
        <end position="72"/>
    </location>
</feature>
<gene>
    <name evidence="7" type="ORF">BACCIP111895_01208</name>
</gene>
<evidence type="ECO:0000256" key="1">
    <source>
        <dbReference type="ARBA" id="ARBA00004141"/>
    </source>
</evidence>
<evidence type="ECO:0000256" key="5">
    <source>
        <dbReference type="SAM" id="Phobius"/>
    </source>
</evidence>
<evidence type="ECO:0000313" key="7">
    <source>
        <dbReference type="EMBL" id="CAH2714054.1"/>
    </source>
</evidence>
<keyword evidence="8" id="KW-1185">Reference proteome</keyword>
<proteinExistence type="predicted"/>
<accession>A0ABM9EN73</accession>
<feature type="transmembrane region" description="Helical" evidence="5">
    <location>
        <begin position="86"/>
        <end position="104"/>
    </location>
</feature>
<dbReference type="Pfam" id="PF05154">
    <property type="entry name" value="TM2"/>
    <property type="match status" value="1"/>
</dbReference>
<organism evidence="7 8">
    <name type="scientific">Neobacillus rhizosphaerae</name>
    <dbReference type="NCBI Taxonomy" id="2880965"/>
    <lineage>
        <taxon>Bacteria</taxon>
        <taxon>Bacillati</taxon>
        <taxon>Bacillota</taxon>
        <taxon>Bacilli</taxon>
        <taxon>Bacillales</taxon>
        <taxon>Bacillaceae</taxon>
        <taxon>Neobacillus</taxon>
    </lineage>
</organism>
<evidence type="ECO:0000256" key="4">
    <source>
        <dbReference type="ARBA" id="ARBA00023136"/>
    </source>
</evidence>
<dbReference type="Proteomes" id="UP000838308">
    <property type="component" value="Unassembled WGS sequence"/>
</dbReference>
<protein>
    <recommendedName>
        <fullName evidence="6">TM2 domain-containing protein</fullName>
    </recommendedName>
</protein>
<comment type="caution">
    <text evidence="7">The sequence shown here is derived from an EMBL/GenBank/DDBJ whole genome shotgun (WGS) entry which is preliminary data.</text>
</comment>
<keyword evidence="3 5" id="KW-1133">Transmembrane helix</keyword>
<evidence type="ECO:0000256" key="3">
    <source>
        <dbReference type="ARBA" id="ARBA00022989"/>
    </source>
</evidence>
<evidence type="ECO:0000259" key="6">
    <source>
        <dbReference type="Pfam" id="PF05154"/>
    </source>
</evidence>
<evidence type="ECO:0000256" key="2">
    <source>
        <dbReference type="ARBA" id="ARBA00022692"/>
    </source>
</evidence>
<evidence type="ECO:0000313" key="8">
    <source>
        <dbReference type="Proteomes" id="UP000838308"/>
    </source>
</evidence>
<dbReference type="EMBL" id="CALBWS010000005">
    <property type="protein sequence ID" value="CAH2714054.1"/>
    <property type="molecule type" value="Genomic_DNA"/>
</dbReference>
<comment type="subcellular location">
    <subcellularLocation>
        <location evidence="1">Membrane</location>
        <topology evidence="1">Multi-pass membrane protein</topology>
    </subcellularLocation>
</comment>
<keyword evidence="2 5" id="KW-0812">Transmembrane</keyword>
<keyword evidence="4 5" id="KW-0472">Membrane</keyword>
<feature type="transmembrane region" description="Helical" evidence="5">
    <location>
        <begin position="55"/>
        <end position="74"/>
    </location>
</feature>
<sequence>MNNLNISKMDLTLEELAVLESEMLKRKKNKEAAWGLWAGMSFFGAHRFYTENYKYASAMLLTSIIPIIAIIIILSTVEYYNGFTQFFMSIFIFLLIGSVIWSWIDAFFLNKRIDDLNENAEILILNSIREQRNFRKPE</sequence>
<dbReference type="RefSeq" id="WP_248734390.1">
    <property type="nucleotide sequence ID" value="NZ_CALBWS010000005.1"/>
</dbReference>